<gene>
    <name evidence="11" type="ORF">CROE0942_LOCUS696</name>
</gene>
<keyword evidence="4" id="KW-0679">Respiratory chain</keyword>
<dbReference type="InterPro" id="IPR045299">
    <property type="entry name" value="Complex1_LYR_NDUFA6_LYRM6"/>
</dbReference>
<feature type="domain" description="Complex 1 LYR protein" evidence="10">
    <location>
        <begin position="22"/>
        <end position="84"/>
    </location>
</feature>
<dbReference type="PANTHER" id="PTHR12964">
    <property type="entry name" value="NADH-UBIQUINONE OXIDOREDUCTASE B14 SUBUNIT"/>
    <property type="match status" value="1"/>
</dbReference>
<name>A0A7S0JN66_CAFRO</name>
<accession>A0A7S0JN66</accession>
<evidence type="ECO:0000256" key="2">
    <source>
        <dbReference type="ARBA" id="ARBA00009508"/>
    </source>
</evidence>
<dbReference type="PANTHER" id="PTHR12964:SF0">
    <property type="entry name" value="NADH DEHYDROGENASE [UBIQUINONE] 1 ALPHA SUBCOMPLEX SUBUNIT 6"/>
    <property type="match status" value="1"/>
</dbReference>
<comment type="similarity">
    <text evidence="2">Belongs to the complex I LYR family.</text>
</comment>
<keyword evidence="8" id="KW-0472">Membrane</keyword>
<evidence type="ECO:0000313" key="11">
    <source>
        <dbReference type="EMBL" id="CAD8556363.1"/>
    </source>
</evidence>
<comment type="subcellular location">
    <subcellularLocation>
        <location evidence="1">Mitochondrion inner membrane</location>
        <topology evidence="1">Peripheral membrane protein</topology>
        <orientation evidence="1">Matrix side</orientation>
    </subcellularLocation>
</comment>
<dbReference type="GO" id="GO:0006979">
    <property type="term" value="P:response to oxidative stress"/>
    <property type="evidence" value="ECO:0007669"/>
    <property type="project" value="TreeGrafter"/>
</dbReference>
<evidence type="ECO:0000259" key="10">
    <source>
        <dbReference type="Pfam" id="PF05347"/>
    </source>
</evidence>
<evidence type="ECO:0000256" key="6">
    <source>
        <dbReference type="ARBA" id="ARBA00022982"/>
    </source>
</evidence>
<evidence type="ECO:0000256" key="7">
    <source>
        <dbReference type="ARBA" id="ARBA00023128"/>
    </source>
</evidence>
<reference evidence="11" key="1">
    <citation type="submission" date="2021-01" db="EMBL/GenBank/DDBJ databases">
        <authorList>
            <person name="Corre E."/>
            <person name="Pelletier E."/>
            <person name="Niang G."/>
            <person name="Scheremetjew M."/>
            <person name="Finn R."/>
            <person name="Kale V."/>
            <person name="Holt S."/>
            <person name="Cochrane G."/>
            <person name="Meng A."/>
            <person name="Brown T."/>
            <person name="Cohen L."/>
        </authorList>
    </citation>
    <scope>NUCLEOTIDE SEQUENCE</scope>
    <source>
        <strain evidence="11">E4-10</strain>
    </source>
</reference>
<dbReference type="CDD" id="cd20266">
    <property type="entry name" value="Complex1_LYR_NDUFA6_LYRM6"/>
    <property type="match status" value="1"/>
</dbReference>
<dbReference type="AlphaFoldDB" id="A0A7S0JN66"/>
<organism evidence="11">
    <name type="scientific">Cafeteria roenbergensis</name>
    <name type="common">Marine flagellate</name>
    <dbReference type="NCBI Taxonomy" id="33653"/>
    <lineage>
        <taxon>Eukaryota</taxon>
        <taxon>Sar</taxon>
        <taxon>Stramenopiles</taxon>
        <taxon>Bigyra</taxon>
        <taxon>Opalozoa</taxon>
        <taxon>Bicosoecida</taxon>
        <taxon>Cafeteriaceae</taxon>
        <taxon>Cafeteria</taxon>
    </lineage>
</organism>
<evidence type="ECO:0000256" key="9">
    <source>
        <dbReference type="SAM" id="MobiDB-lite"/>
    </source>
</evidence>
<keyword evidence="3" id="KW-0813">Transport</keyword>
<dbReference type="InterPro" id="IPR008011">
    <property type="entry name" value="Complex1_LYR_dom"/>
</dbReference>
<keyword evidence="5" id="KW-0999">Mitochondrion inner membrane</keyword>
<dbReference type="GO" id="GO:0005743">
    <property type="term" value="C:mitochondrial inner membrane"/>
    <property type="evidence" value="ECO:0007669"/>
    <property type="project" value="UniProtKB-SubCell"/>
</dbReference>
<evidence type="ECO:0000256" key="8">
    <source>
        <dbReference type="ARBA" id="ARBA00023136"/>
    </source>
</evidence>
<sequence>MPGVMALAKASRFIDVESALKRRVIDLFRRCCRKAADVQVMYAVELTPAQMRRLVKLQFAKNKSLTDARVIDMLVVQGEMELEETMNQWKMKPHVMEMLGTTEALQASPKARDFVDTVSGQEWMYDLTLAAQIAAGGPADADMAERLKMAAADRARGSAVPPGSQVVPTVVPGMQELWDDVTTTGRTRFPDKVQTGESPAEGRTLYSRDRPMKLAPAVLQQLRDDIDAGVMSPEVEQMTATAWKQRSLMEAAGDADMPYDAPATVRAAAKLPPWMAARTRQPHAVGDALTEEQEAALRDHEVRAEGVALDGDSKALADAWTAQAVEEFRAMRVQSDRVTAMFAAKRAAYLSPARA</sequence>
<evidence type="ECO:0000256" key="1">
    <source>
        <dbReference type="ARBA" id="ARBA00004443"/>
    </source>
</evidence>
<keyword evidence="6" id="KW-0249">Electron transport</keyword>
<evidence type="ECO:0000256" key="3">
    <source>
        <dbReference type="ARBA" id="ARBA00022448"/>
    </source>
</evidence>
<proteinExistence type="inferred from homology"/>
<keyword evidence="7" id="KW-0496">Mitochondrion</keyword>
<dbReference type="Pfam" id="PF05347">
    <property type="entry name" value="Complex1_LYR"/>
    <property type="match status" value="1"/>
</dbReference>
<evidence type="ECO:0000256" key="4">
    <source>
        <dbReference type="ARBA" id="ARBA00022660"/>
    </source>
</evidence>
<dbReference type="EMBL" id="HBET01000993">
    <property type="protein sequence ID" value="CAD8556363.1"/>
    <property type="molecule type" value="Transcribed_RNA"/>
</dbReference>
<dbReference type="GO" id="GO:0045271">
    <property type="term" value="C:respiratory chain complex I"/>
    <property type="evidence" value="ECO:0007669"/>
    <property type="project" value="InterPro"/>
</dbReference>
<dbReference type="InterPro" id="IPR016488">
    <property type="entry name" value="NADH_Ub_cplx-1_asu_su-6"/>
</dbReference>
<feature type="region of interest" description="Disordered" evidence="9">
    <location>
        <begin position="186"/>
        <end position="207"/>
    </location>
</feature>
<evidence type="ECO:0000256" key="5">
    <source>
        <dbReference type="ARBA" id="ARBA00022792"/>
    </source>
</evidence>
<protein>
    <recommendedName>
        <fullName evidence="10">Complex 1 LYR protein domain-containing protein</fullName>
    </recommendedName>
</protein>